<feature type="transmembrane region" description="Helical" evidence="1">
    <location>
        <begin position="155"/>
        <end position="177"/>
    </location>
</feature>
<keyword evidence="1" id="KW-0472">Membrane</keyword>
<reference evidence="3" key="1">
    <citation type="journal article" date="2013" name="Nature">
        <title>Pan genome of the phytoplankton Emiliania underpins its global distribution.</title>
        <authorList>
            <person name="Read B.A."/>
            <person name="Kegel J."/>
            <person name="Klute M.J."/>
            <person name="Kuo A."/>
            <person name="Lefebvre S.C."/>
            <person name="Maumus F."/>
            <person name="Mayer C."/>
            <person name="Miller J."/>
            <person name="Monier A."/>
            <person name="Salamov A."/>
            <person name="Young J."/>
            <person name="Aguilar M."/>
            <person name="Claverie J.M."/>
            <person name="Frickenhaus S."/>
            <person name="Gonzalez K."/>
            <person name="Herman E.K."/>
            <person name="Lin Y.C."/>
            <person name="Napier J."/>
            <person name="Ogata H."/>
            <person name="Sarno A.F."/>
            <person name="Shmutz J."/>
            <person name="Schroeder D."/>
            <person name="de Vargas C."/>
            <person name="Verret F."/>
            <person name="von Dassow P."/>
            <person name="Valentin K."/>
            <person name="Van de Peer Y."/>
            <person name="Wheeler G."/>
            <person name="Dacks J.B."/>
            <person name="Delwiche C.F."/>
            <person name="Dyhrman S.T."/>
            <person name="Glockner G."/>
            <person name="John U."/>
            <person name="Richards T."/>
            <person name="Worden A.Z."/>
            <person name="Zhang X."/>
            <person name="Grigoriev I.V."/>
            <person name="Allen A.E."/>
            <person name="Bidle K."/>
            <person name="Borodovsky M."/>
            <person name="Bowler C."/>
            <person name="Brownlee C."/>
            <person name="Cock J.M."/>
            <person name="Elias M."/>
            <person name="Gladyshev V.N."/>
            <person name="Groth M."/>
            <person name="Guda C."/>
            <person name="Hadaegh A."/>
            <person name="Iglesias-Rodriguez M.D."/>
            <person name="Jenkins J."/>
            <person name="Jones B.M."/>
            <person name="Lawson T."/>
            <person name="Leese F."/>
            <person name="Lindquist E."/>
            <person name="Lobanov A."/>
            <person name="Lomsadze A."/>
            <person name="Malik S.B."/>
            <person name="Marsh M.E."/>
            <person name="Mackinder L."/>
            <person name="Mock T."/>
            <person name="Mueller-Roeber B."/>
            <person name="Pagarete A."/>
            <person name="Parker M."/>
            <person name="Probert I."/>
            <person name="Quesneville H."/>
            <person name="Raines C."/>
            <person name="Rensing S.A."/>
            <person name="Riano-Pachon D.M."/>
            <person name="Richier S."/>
            <person name="Rokitta S."/>
            <person name="Shiraiwa Y."/>
            <person name="Soanes D.M."/>
            <person name="van der Giezen M."/>
            <person name="Wahlund T.M."/>
            <person name="Williams B."/>
            <person name="Wilson W."/>
            <person name="Wolfe G."/>
            <person name="Wurch L.L."/>
        </authorList>
    </citation>
    <scope>NUCLEOTIDE SEQUENCE</scope>
</reference>
<dbReference type="Proteomes" id="UP000013827">
    <property type="component" value="Unassembled WGS sequence"/>
</dbReference>
<dbReference type="GeneID" id="17257277"/>
<organism evidence="2 3">
    <name type="scientific">Emiliania huxleyi (strain CCMP1516)</name>
    <dbReference type="NCBI Taxonomy" id="280463"/>
    <lineage>
        <taxon>Eukaryota</taxon>
        <taxon>Haptista</taxon>
        <taxon>Haptophyta</taxon>
        <taxon>Prymnesiophyceae</taxon>
        <taxon>Isochrysidales</taxon>
        <taxon>Noelaerhabdaceae</taxon>
        <taxon>Emiliania</taxon>
    </lineage>
</organism>
<proteinExistence type="predicted"/>
<evidence type="ECO:0008006" key="4">
    <source>
        <dbReference type="Google" id="ProtNLM"/>
    </source>
</evidence>
<dbReference type="GeneID" id="17265110"/>
<reference evidence="2" key="2">
    <citation type="submission" date="2024-10" db="UniProtKB">
        <authorList>
            <consortium name="EnsemblProtists"/>
        </authorList>
    </citation>
    <scope>IDENTIFICATION</scope>
</reference>
<dbReference type="KEGG" id="ehx:EMIHUDRAFT_436104"/>
<name>A0A0D3J7X4_EMIH1</name>
<dbReference type="EnsemblProtists" id="EOD11152">
    <property type="protein sequence ID" value="EOD11152"/>
    <property type="gene ID" value="EMIHUDRAFT_437705"/>
</dbReference>
<evidence type="ECO:0000313" key="3">
    <source>
        <dbReference type="Proteomes" id="UP000013827"/>
    </source>
</evidence>
<feature type="transmembrane region" description="Helical" evidence="1">
    <location>
        <begin position="129"/>
        <end position="149"/>
    </location>
</feature>
<evidence type="ECO:0000313" key="2">
    <source>
        <dbReference type="EnsemblProtists" id="EOD19609"/>
    </source>
</evidence>
<dbReference type="EnsemblProtists" id="EOD19609">
    <property type="protein sequence ID" value="EOD19609"/>
    <property type="gene ID" value="EMIHUDRAFT_436104"/>
</dbReference>
<keyword evidence="3" id="KW-1185">Reference proteome</keyword>
<dbReference type="KEGG" id="ehx:EMIHUDRAFT_437705"/>
<feature type="transmembrane region" description="Helical" evidence="1">
    <location>
        <begin position="81"/>
        <end position="108"/>
    </location>
</feature>
<keyword evidence="1" id="KW-0812">Transmembrane</keyword>
<dbReference type="RefSeq" id="XP_005772038.1">
    <property type="nucleotide sequence ID" value="XM_005771981.1"/>
</dbReference>
<protein>
    <recommendedName>
        <fullName evidence="4">PGG domain-containing protein</fullName>
    </recommendedName>
</protein>
<accession>A0A0D3J7X4</accession>
<keyword evidence="1" id="KW-1133">Transmembrane helix</keyword>
<sequence>MAETSSSPTASTKGQIFLHSARARARFLGRSTADVKAIKRTRQGIAKGLEVQGIISALMLSVAGSGFFAEPDLNGGFCKTVATISFCFSLFSFISAAIMSGAFLIPILDDELHPRDTVHAFGRLFILPQVYFCSGYVSLVVGATAYFLAMSIGTMHTGGCLAVCVALFMLPTFFVLFNIPSISRPHHPIAREGEFKTLGELERASSQSPRSSLDQASYSSSKSLLNGWRSATVTTL</sequence>
<dbReference type="HOGENOM" id="CLU_1177262_0_0_1"/>
<dbReference type="RefSeq" id="XP_005763581.1">
    <property type="nucleotide sequence ID" value="XM_005763524.1"/>
</dbReference>
<dbReference type="AlphaFoldDB" id="A0A0D3J7X4"/>
<evidence type="ECO:0000256" key="1">
    <source>
        <dbReference type="SAM" id="Phobius"/>
    </source>
</evidence>
<dbReference type="PaxDb" id="2903-EOD11152"/>